<organism evidence="2 3">
    <name type="scientific">Willisornis vidua</name>
    <name type="common">Xingu scale-backed antbird</name>
    <dbReference type="NCBI Taxonomy" id="1566151"/>
    <lineage>
        <taxon>Eukaryota</taxon>
        <taxon>Metazoa</taxon>
        <taxon>Chordata</taxon>
        <taxon>Craniata</taxon>
        <taxon>Vertebrata</taxon>
        <taxon>Euteleostomi</taxon>
        <taxon>Archelosauria</taxon>
        <taxon>Archosauria</taxon>
        <taxon>Dinosauria</taxon>
        <taxon>Saurischia</taxon>
        <taxon>Theropoda</taxon>
        <taxon>Coelurosauria</taxon>
        <taxon>Aves</taxon>
        <taxon>Neognathae</taxon>
        <taxon>Neoaves</taxon>
        <taxon>Telluraves</taxon>
        <taxon>Australaves</taxon>
        <taxon>Passeriformes</taxon>
        <taxon>Thamnophilidae</taxon>
        <taxon>Willisornis</taxon>
    </lineage>
</organism>
<dbReference type="EMBL" id="WHWB01033299">
    <property type="protein sequence ID" value="KAJ7420695.1"/>
    <property type="molecule type" value="Genomic_DNA"/>
</dbReference>
<evidence type="ECO:0008006" key="4">
    <source>
        <dbReference type="Google" id="ProtNLM"/>
    </source>
</evidence>
<feature type="region of interest" description="Disordered" evidence="1">
    <location>
        <begin position="1"/>
        <end position="98"/>
    </location>
</feature>
<feature type="compositionally biased region" description="Polar residues" evidence="1">
    <location>
        <begin position="46"/>
        <end position="57"/>
    </location>
</feature>
<sequence>MGWVAMTLQATVKPEWQPGPQMPNQEKQQWQEETSFLPRSSEEQENGFTPTDSTHSCNLHPELCDVPKNKRDVANPLLATSSPSLPPTQNDQKGIGIS</sequence>
<keyword evidence="3" id="KW-1185">Reference proteome</keyword>
<feature type="compositionally biased region" description="Basic and acidic residues" evidence="1">
    <location>
        <begin position="62"/>
        <end position="73"/>
    </location>
</feature>
<feature type="compositionally biased region" description="Polar residues" evidence="1">
    <location>
        <begin position="22"/>
        <end position="38"/>
    </location>
</feature>
<gene>
    <name evidence="2" type="ORF">WISP_47367</name>
</gene>
<evidence type="ECO:0000256" key="1">
    <source>
        <dbReference type="SAM" id="MobiDB-lite"/>
    </source>
</evidence>
<proteinExistence type="predicted"/>
<comment type="caution">
    <text evidence="2">The sequence shown here is derived from an EMBL/GenBank/DDBJ whole genome shotgun (WGS) entry which is preliminary data.</text>
</comment>
<accession>A0ABQ9DK36</accession>
<evidence type="ECO:0000313" key="3">
    <source>
        <dbReference type="Proteomes" id="UP001145742"/>
    </source>
</evidence>
<dbReference type="Proteomes" id="UP001145742">
    <property type="component" value="Unassembled WGS sequence"/>
</dbReference>
<reference evidence="2" key="1">
    <citation type="submission" date="2019-10" db="EMBL/GenBank/DDBJ databases">
        <authorList>
            <person name="Soares A.E.R."/>
            <person name="Aleixo A."/>
            <person name="Schneider P."/>
            <person name="Miyaki C.Y."/>
            <person name="Schneider M.P."/>
            <person name="Mello C."/>
            <person name="Vasconcelos A.T.R."/>
        </authorList>
    </citation>
    <scope>NUCLEOTIDE SEQUENCE</scope>
    <source>
        <tissue evidence="2">Muscle</tissue>
    </source>
</reference>
<evidence type="ECO:0000313" key="2">
    <source>
        <dbReference type="EMBL" id="KAJ7420695.1"/>
    </source>
</evidence>
<name>A0ABQ9DK36_9PASS</name>
<protein>
    <recommendedName>
        <fullName evidence="4">Prolactin receptor</fullName>
    </recommendedName>
</protein>